<keyword evidence="2" id="KW-1185">Reference proteome</keyword>
<gene>
    <name evidence="1" type="ORF">D5H75_33020</name>
</gene>
<dbReference type="Proteomes" id="UP000265768">
    <property type="component" value="Unassembled WGS sequence"/>
</dbReference>
<dbReference type="EMBL" id="QZEY01000019">
    <property type="protein sequence ID" value="RJL23202.1"/>
    <property type="molecule type" value="Genomic_DNA"/>
</dbReference>
<evidence type="ECO:0000313" key="2">
    <source>
        <dbReference type="Proteomes" id="UP000265768"/>
    </source>
</evidence>
<protein>
    <submittedName>
        <fullName evidence="1">Uncharacterized protein</fullName>
    </submittedName>
</protein>
<sequence>MRGFGRLFAVCNHARHVRPDRLDLHGLAIDHAKLPKVLSAIAAAPQLRSAGRAGMKVQVALPAITDYPITTWDLTTVRENVTGGAGLTHLLADARRVRATTSAV</sequence>
<reference evidence="1 2" key="1">
    <citation type="submission" date="2018-09" db="EMBL/GenBank/DDBJ databases">
        <title>YIM 75507 draft genome.</title>
        <authorList>
            <person name="Tang S."/>
            <person name="Feng Y."/>
        </authorList>
    </citation>
    <scope>NUCLEOTIDE SEQUENCE [LARGE SCALE GENOMIC DNA]</scope>
    <source>
        <strain evidence="1 2">YIM 75507</strain>
    </source>
</reference>
<dbReference type="AlphaFoldDB" id="A0A3A4AUJ2"/>
<comment type="caution">
    <text evidence="1">The sequence shown here is derived from an EMBL/GenBank/DDBJ whole genome shotgun (WGS) entry which is preliminary data.</text>
</comment>
<organism evidence="1 2">
    <name type="scientific">Bailinhaonella thermotolerans</name>
    <dbReference type="NCBI Taxonomy" id="1070861"/>
    <lineage>
        <taxon>Bacteria</taxon>
        <taxon>Bacillati</taxon>
        <taxon>Actinomycetota</taxon>
        <taxon>Actinomycetes</taxon>
        <taxon>Streptosporangiales</taxon>
        <taxon>Streptosporangiaceae</taxon>
        <taxon>Bailinhaonella</taxon>
    </lineage>
</organism>
<accession>A0A3A4AUJ2</accession>
<name>A0A3A4AUJ2_9ACTN</name>
<proteinExistence type="predicted"/>
<evidence type="ECO:0000313" key="1">
    <source>
        <dbReference type="EMBL" id="RJL23202.1"/>
    </source>
</evidence>